<organism evidence="12">
    <name type="scientific">Leptospirillum ferriphilum</name>
    <dbReference type="NCBI Taxonomy" id="178606"/>
    <lineage>
        <taxon>Bacteria</taxon>
        <taxon>Pseudomonadati</taxon>
        <taxon>Nitrospirota</taxon>
        <taxon>Nitrospiria</taxon>
        <taxon>Nitrospirales</taxon>
        <taxon>Nitrospiraceae</taxon>
        <taxon>Leptospirillum</taxon>
    </lineage>
</organism>
<keyword evidence="4 12" id="KW-0645">Protease</keyword>
<evidence type="ECO:0000256" key="3">
    <source>
        <dbReference type="ARBA" id="ARBA00007931"/>
    </source>
</evidence>
<keyword evidence="5 10" id="KW-0812">Transmembrane</keyword>
<dbReference type="EMBL" id="DTMM01000120">
    <property type="protein sequence ID" value="HFT93508.1"/>
    <property type="molecule type" value="Genomic_DNA"/>
</dbReference>
<dbReference type="PANTHER" id="PTHR31412">
    <property type="entry name" value="ZINC METALLOPROTEASE EGY1"/>
    <property type="match status" value="1"/>
</dbReference>
<name>A0A7C3QWN9_9BACT</name>
<evidence type="ECO:0000256" key="7">
    <source>
        <dbReference type="ARBA" id="ARBA00022946"/>
    </source>
</evidence>
<proteinExistence type="inferred from homology"/>
<dbReference type="CDD" id="cd06160">
    <property type="entry name" value="S2P-M50_like_2"/>
    <property type="match status" value="1"/>
</dbReference>
<dbReference type="GO" id="GO:0006508">
    <property type="term" value="P:proteolysis"/>
    <property type="evidence" value="ECO:0007669"/>
    <property type="project" value="UniProtKB-KW"/>
</dbReference>
<feature type="domain" description="Peptidase M50" evidence="11">
    <location>
        <begin position="13"/>
        <end position="172"/>
    </location>
</feature>
<feature type="transmembrane region" description="Helical" evidence="10">
    <location>
        <begin position="132"/>
        <end position="154"/>
    </location>
</feature>
<evidence type="ECO:0000256" key="4">
    <source>
        <dbReference type="ARBA" id="ARBA00022670"/>
    </source>
</evidence>
<dbReference type="GO" id="GO:0008233">
    <property type="term" value="F:peptidase activity"/>
    <property type="evidence" value="ECO:0007669"/>
    <property type="project" value="UniProtKB-KW"/>
</dbReference>
<evidence type="ECO:0000256" key="6">
    <source>
        <dbReference type="ARBA" id="ARBA00022801"/>
    </source>
</evidence>
<evidence type="ECO:0000256" key="1">
    <source>
        <dbReference type="ARBA" id="ARBA00001947"/>
    </source>
</evidence>
<gene>
    <name evidence="12" type="ORF">ENX03_06140</name>
</gene>
<dbReference type="InterPro" id="IPR008915">
    <property type="entry name" value="Peptidase_M50"/>
</dbReference>
<evidence type="ECO:0000256" key="8">
    <source>
        <dbReference type="ARBA" id="ARBA00022989"/>
    </source>
</evidence>
<sequence length="246" mass="26927">MASVRGFLSGLPFSLTLMSILTLHEAGHIFAAIRHGIPVALPYFIPAPTLIGTFGAIIRMPPIPHSRKSLFDIGIAGPVAGFFPSLLALIWGLHLSHPVSSTGDDGLEIGESFLFHQISLVFGPSVSSGETLVLSPVGFAGWTGLFVTALNLIPAGQLDGGHFLFALWGKKIHRIVWFLVLGVMGWLGMFYWGGWWIWLFFILLMGPGHLPVPDPDNPLGKFRIFLSIFMIIVEILIFMPSPFINR</sequence>
<keyword evidence="8 10" id="KW-1133">Transmembrane helix</keyword>
<dbReference type="AlphaFoldDB" id="A0A7C3QWN9"/>
<dbReference type="PANTHER" id="PTHR31412:SF0">
    <property type="entry name" value="ZINC METALLOPROTEASE EGY1, CHLOROPLASTIC-RELATED"/>
    <property type="match status" value="1"/>
</dbReference>
<feature type="transmembrane region" description="Helical" evidence="10">
    <location>
        <begin position="224"/>
        <end position="244"/>
    </location>
</feature>
<comment type="caution">
    <text evidence="12">The sequence shown here is derived from an EMBL/GenBank/DDBJ whole genome shotgun (WGS) entry which is preliminary data.</text>
</comment>
<comment type="similarity">
    <text evidence="3">Belongs to the peptidase M50B family.</text>
</comment>
<reference evidence="12" key="1">
    <citation type="journal article" date="2020" name="mSystems">
        <title>Genome- and Community-Level Interaction Insights into Carbon Utilization and Element Cycling Functions of Hydrothermarchaeota in Hydrothermal Sediment.</title>
        <authorList>
            <person name="Zhou Z."/>
            <person name="Liu Y."/>
            <person name="Xu W."/>
            <person name="Pan J."/>
            <person name="Luo Z.H."/>
            <person name="Li M."/>
        </authorList>
    </citation>
    <scope>NUCLEOTIDE SEQUENCE [LARGE SCALE GENOMIC DNA]</scope>
    <source>
        <strain evidence="12">SpSt-902</strain>
    </source>
</reference>
<evidence type="ECO:0000259" key="11">
    <source>
        <dbReference type="Pfam" id="PF02163"/>
    </source>
</evidence>
<evidence type="ECO:0000256" key="9">
    <source>
        <dbReference type="ARBA" id="ARBA00023136"/>
    </source>
</evidence>
<dbReference type="Pfam" id="PF02163">
    <property type="entry name" value="Peptidase_M50"/>
    <property type="match status" value="1"/>
</dbReference>
<feature type="transmembrane region" description="Helical" evidence="10">
    <location>
        <begin position="175"/>
        <end position="204"/>
    </location>
</feature>
<evidence type="ECO:0000256" key="5">
    <source>
        <dbReference type="ARBA" id="ARBA00022692"/>
    </source>
</evidence>
<comment type="subcellular location">
    <subcellularLocation>
        <location evidence="2">Membrane</location>
        <topology evidence="2">Multi-pass membrane protein</topology>
    </subcellularLocation>
</comment>
<dbReference type="InterPro" id="IPR044838">
    <property type="entry name" value="EGY1-like"/>
</dbReference>
<feature type="transmembrane region" description="Helical" evidence="10">
    <location>
        <begin position="41"/>
        <end position="58"/>
    </location>
</feature>
<keyword evidence="6" id="KW-0378">Hydrolase</keyword>
<evidence type="ECO:0000313" key="12">
    <source>
        <dbReference type="EMBL" id="HFT93508.1"/>
    </source>
</evidence>
<protein>
    <submittedName>
        <fullName evidence="12">Site-2 protease family protein</fullName>
    </submittedName>
</protein>
<feature type="transmembrane region" description="Helical" evidence="10">
    <location>
        <begin position="70"/>
        <end position="93"/>
    </location>
</feature>
<dbReference type="GO" id="GO:0016020">
    <property type="term" value="C:membrane"/>
    <property type="evidence" value="ECO:0007669"/>
    <property type="project" value="UniProtKB-SubCell"/>
</dbReference>
<comment type="cofactor">
    <cofactor evidence="1">
        <name>Zn(2+)</name>
        <dbReference type="ChEBI" id="CHEBI:29105"/>
    </cofactor>
</comment>
<keyword evidence="7" id="KW-0809">Transit peptide</keyword>
<accession>A0A7C3QWN9</accession>
<evidence type="ECO:0000256" key="2">
    <source>
        <dbReference type="ARBA" id="ARBA00004141"/>
    </source>
</evidence>
<keyword evidence="9 10" id="KW-0472">Membrane</keyword>
<evidence type="ECO:0000256" key="10">
    <source>
        <dbReference type="SAM" id="Phobius"/>
    </source>
</evidence>